<proteinExistence type="predicted"/>
<dbReference type="Pfam" id="PF08718">
    <property type="entry name" value="GLTP"/>
    <property type="match status" value="1"/>
</dbReference>
<evidence type="ECO:0000256" key="1">
    <source>
        <dbReference type="ARBA" id="ARBA00022448"/>
    </source>
</evidence>
<keyword evidence="4" id="KW-1185">Reference proteome</keyword>
<dbReference type="PANTHER" id="PTHR10219">
    <property type="entry name" value="GLYCOLIPID TRANSFER PROTEIN-RELATED"/>
    <property type="match status" value="1"/>
</dbReference>
<dbReference type="InterPro" id="IPR014830">
    <property type="entry name" value="Glycolipid_transfer_prot_dom"/>
</dbReference>
<organism evidence="3 4">
    <name type="scientific">Caenorhabditis bovis</name>
    <dbReference type="NCBI Taxonomy" id="2654633"/>
    <lineage>
        <taxon>Eukaryota</taxon>
        <taxon>Metazoa</taxon>
        <taxon>Ecdysozoa</taxon>
        <taxon>Nematoda</taxon>
        <taxon>Chromadorea</taxon>
        <taxon>Rhabditida</taxon>
        <taxon>Rhabditina</taxon>
        <taxon>Rhabditomorpha</taxon>
        <taxon>Rhabditoidea</taxon>
        <taxon>Rhabditidae</taxon>
        <taxon>Peloderinae</taxon>
        <taxon>Caenorhabditis</taxon>
    </lineage>
</organism>
<dbReference type="OrthoDB" id="205255at2759"/>
<dbReference type="PANTHER" id="PTHR10219:SF25">
    <property type="entry name" value="PLECKSTRIN HOMOLOGY DOMAIN-CONTAINING FAMILY A MEMBER 8"/>
    <property type="match status" value="1"/>
</dbReference>
<comment type="caution">
    <text evidence="3">The sequence shown here is derived from an EMBL/GenBank/DDBJ whole genome shotgun (WGS) entry which is preliminary data.</text>
</comment>
<evidence type="ECO:0000313" key="4">
    <source>
        <dbReference type="Proteomes" id="UP000494206"/>
    </source>
</evidence>
<evidence type="ECO:0000259" key="2">
    <source>
        <dbReference type="Pfam" id="PF08718"/>
    </source>
</evidence>
<keyword evidence="1" id="KW-0813">Transport</keyword>
<dbReference type="Gene3D" id="1.10.3520.10">
    <property type="entry name" value="Glycolipid transfer protein"/>
    <property type="match status" value="1"/>
</dbReference>
<gene>
    <name evidence="3" type="ORF">CBOVIS_LOCUS5298</name>
</gene>
<sequence>MAEVEDIPDKPGEETYFAKPEHFFPHLEDGKIPTQQFLSACQGIADFVEFLGKAFVLVKNDIQGNVNKVRARFEKDMEGQKYLQDLIDADLAEHGGKFGIATEGLLWLKRGLQFMLEMLTQMVQKYREIPDHSKTENLSSVVDYAYQKSLKRHHGFLAKQAFKMLSHAVPYRHTILKAVALGKEGLDDVCIHHIEAHLDNFRLNVQTLVEYYLMKGLETPEP</sequence>
<dbReference type="GO" id="GO:0005829">
    <property type="term" value="C:cytosol"/>
    <property type="evidence" value="ECO:0007669"/>
    <property type="project" value="TreeGrafter"/>
</dbReference>
<dbReference type="FunFam" id="1.10.3520.10:FF:000001">
    <property type="entry name" value="Pleckstrin domain-containing family A member 8"/>
    <property type="match status" value="1"/>
</dbReference>
<protein>
    <recommendedName>
        <fullName evidence="2">Glycolipid transfer protein domain-containing protein</fullName>
    </recommendedName>
</protein>
<accession>A0A8S1ENU3</accession>
<dbReference type="GO" id="GO:1902387">
    <property type="term" value="F:ceramide 1-phosphate binding"/>
    <property type="evidence" value="ECO:0007669"/>
    <property type="project" value="TreeGrafter"/>
</dbReference>
<dbReference type="EMBL" id="CADEPM010000003">
    <property type="protein sequence ID" value="CAB3402716.1"/>
    <property type="molecule type" value="Genomic_DNA"/>
</dbReference>
<evidence type="ECO:0000313" key="3">
    <source>
        <dbReference type="EMBL" id="CAB3402716.1"/>
    </source>
</evidence>
<name>A0A8S1ENU3_9PELO</name>
<dbReference type="Proteomes" id="UP000494206">
    <property type="component" value="Unassembled WGS sequence"/>
</dbReference>
<dbReference type="GO" id="GO:0016020">
    <property type="term" value="C:membrane"/>
    <property type="evidence" value="ECO:0007669"/>
    <property type="project" value="TreeGrafter"/>
</dbReference>
<dbReference type="SUPFAM" id="SSF110004">
    <property type="entry name" value="Glycolipid transfer protein, GLTP"/>
    <property type="match status" value="1"/>
</dbReference>
<reference evidence="3 4" key="1">
    <citation type="submission" date="2020-04" db="EMBL/GenBank/DDBJ databases">
        <authorList>
            <person name="Laetsch R D."/>
            <person name="Stevens L."/>
            <person name="Kumar S."/>
            <person name="Blaxter L. M."/>
        </authorList>
    </citation>
    <scope>NUCLEOTIDE SEQUENCE [LARGE SCALE GENOMIC DNA]</scope>
</reference>
<dbReference type="InterPro" id="IPR036497">
    <property type="entry name" value="GLTP_sf"/>
</dbReference>
<dbReference type="AlphaFoldDB" id="A0A8S1ENU3"/>
<dbReference type="GO" id="GO:1902388">
    <property type="term" value="F:ceramide 1-phosphate transfer activity"/>
    <property type="evidence" value="ECO:0007669"/>
    <property type="project" value="TreeGrafter"/>
</dbReference>
<feature type="domain" description="Glycolipid transfer protein" evidence="2">
    <location>
        <begin position="32"/>
        <end position="179"/>
    </location>
</feature>